<reference evidence="1" key="1">
    <citation type="submission" date="2022-10" db="EMBL/GenBank/DDBJ databases">
        <title>Complete Genome of Trichothecium roseum strain YXFP-22015, a Plant Pathogen Isolated from Citrus.</title>
        <authorList>
            <person name="Wang Y."/>
            <person name="Zhu L."/>
        </authorList>
    </citation>
    <scope>NUCLEOTIDE SEQUENCE</scope>
    <source>
        <strain evidence="1">YXFP-22015</strain>
    </source>
</reference>
<evidence type="ECO:0000313" key="1">
    <source>
        <dbReference type="EMBL" id="KAI9902011.1"/>
    </source>
</evidence>
<organism evidence="1 2">
    <name type="scientific">Trichothecium roseum</name>
    <dbReference type="NCBI Taxonomy" id="47278"/>
    <lineage>
        <taxon>Eukaryota</taxon>
        <taxon>Fungi</taxon>
        <taxon>Dikarya</taxon>
        <taxon>Ascomycota</taxon>
        <taxon>Pezizomycotina</taxon>
        <taxon>Sordariomycetes</taxon>
        <taxon>Hypocreomycetidae</taxon>
        <taxon>Hypocreales</taxon>
        <taxon>Hypocreales incertae sedis</taxon>
        <taxon>Trichothecium</taxon>
    </lineage>
</organism>
<gene>
    <name evidence="1" type="ORF">N3K66_003828</name>
</gene>
<evidence type="ECO:0000313" key="2">
    <source>
        <dbReference type="Proteomes" id="UP001163324"/>
    </source>
</evidence>
<accession>A0ACC0V6I5</accession>
<sequence>MEAAAARAATRDRWSEMGRAPSQLQRFVQAACSPENYEPNLALNLEISDLINSKKGTAPREAATAIVSYINHRNPNVAILALNLLDICVKNCGYPFHLQISTKEFLNELVRRFPERPSMRPTRVQAKILEALEEWRITICETSRYKDDLGFIRDMHRLLSYKGYVFPEVRREDAAVLNPSDNLKSAEEMEEEEKEAQSAKLQELIRRGTPHDLQEANRLMKVMAGYDTRSKTDYRAKAAEDVGKIQAKARLLEERLEAFKAGDKMVDGDVFSELASALQSAQPKIQKMCEEESDDHEAVAKLFEINDSIHRTVERYKLMKKGDMEGAAKVAAGGPAPSQTTNANELSLIDFDGDASNNNTNGGNGSNNTAAAGSSSQAGGLADDLLGLDIGGTSSSYGQGGNIALGFGANSNIPGPALLSSMTENSTAGTTSSPTPPSQFSSFSSPPGSQSMTPRPQAQQSSFGAPPQAPEAADDPFAALGGAFSSQPAAPPQPTASNEDDEWNFSSSLPPEPSKPKEHAATISNTSIKIDFRAKRADPSNNCLNMIFAFTNNTAGPISELHFKVAVTKGYELVLRPQTGRTLGPNQVNGVTQEGEIWHAENRSARVESVKLRWRAEYSLGGKATVEQGAIPEFTIA</sequence>
<dbReference type="Proteomes" id="UP001163324">
    <property type="component" value="Chromosome 3"/>
</dbReference>
<proteinExistence type="predicted"/>
<dbReference type="EMBL" id="CM047942">
    <property type="protein sequence ID" value="KAI9902011.1"/>
    <property type="molecule type" value="Genomic_DNA"/>
</dbReference>
<keyword evidence="2" id="KW-1185">Reference proteome</keyword>
<comment type="caution">
    <text evidence="1">The sequence shown here is derived from an EMBL/GenBank/DDBJ whole genome shotgun (WGS) entry which is preliminary data.</text>
</comment>
<protein>
    <submittedName>
        <fullName evidence="1">Uncharacterized protein</fullName>
    </submittedName>
</protein>
<name>A0ACC0V6I5_9HYPO</name>